<keyword evidence="4" id="KW-0539">Nucleus</keyword>
<dbReference type="eggNOG" id="ENOG502RZM9">
    <property type="taxonomic scope" value="Eukaryota"/>
</dbReference>
<dbReference type="SMART" id="SM00066">
    <property type="entry name" value="GAL4"/>
    <property type="match status" value="1"/>
</dbReference>
<dbReference type="Gene3D" id="4.10.240.10">
    <property type="entry name" value="Zn(2)-C6 fungal-type DNA-binding domain"/>
    <property type="match status" value="1"/>
</dbReference>
<proteinExistence type="predicted"/>
<keyword evidence="7" id="KW-1185">Reference proteome</keyword>
<keyword evidence="3" id="KW-0238">DNA-binding</keyword>
<evidence type="ECO:0000256" key="2">
    <source>
        <dbReference type="ARBA" id="ARBA00022723"/>
    </source>
</evidence>
<dbReference type="InterPro" id="IPR050987">
    <property type="entry name" value="AtrR-like"/>
</dbReference>
<dbReference type="PROSITE" id="PS00463">
    <property type="entry name" value="ZN2_CY6_FUNGAL_1"/>
    <property type="match status" value="1"/>
</dbReference>
<dbReference type="GO" id="GO:0045944">
    <property type="term" value="P:positive regulation of transcription by RNA polymerase II"/>
    <property type="evidence" value="ECO:0007669"/>
    <property type="project" value="UniProtKB-ARBA"/>
</dbReference>
<accession>Q6CSK0</accession>
<gene>
    <name evidence="6" type="ORF">KLLA0_D00396g</name>
</gene>
<dbReference type="EMBL" id="CR382124">
    <property type="protein sequence ID" value="CAH00185.1"/>
    <property type="molecule type" value="Genomic_DNA"/>
</dbReference>
<dbReference type="GO" id="GO:0005634">
    <property type="term" value="C:nucleus"/>
    <property type="evidence" value="ECO:0007669"/>
    <property type="project" value="UniProtKB-SubCell"/>
</dbReference>
<dbReference type="InterPro" id="IPR036864">
    <property type="entry name" value="Zn2-C6_fun-type_DNA-bd_sf"/>
</dbReference>
<dbReference type="InterPro" id="IPR001138">
    <property type="entry name" value="Zn2Cys6_DnaBD"/>
</dbReference>
<dbReference type="CDD" id="cd00067">
    <property type="entry name" value="GAL4"/>
    <property type="match status" value="1"/>
</dbReference>
<dbReference type="PANTHER" id="PTHR46910:SF3">
    <property type="entry name" value="HALOTOLERANCE PROTEIN 9-RELATED"/>
    <property type="match status" value="1"/>
</dbReference>
<dbReference type="GO" id="GO:0000981">
    <property type="term" value="F:DNA-binding transcription factor activity, RNA polymerase II-specific"/>
    <property type="evidence" value="ECO:0007669"/>
    <property type="project" value="InterPro"/>
</dbReference>
<dbReference type="PROSITE" id="PS50048">
    <property type="entry name" value="ZN2_CY6_FUNGAL_2"/>
    <property type="match status" value="1"/>
</dbReference>
<dbReference type="GeneID" id="2892888"/>
<dbReference type="HOGENOM" id="CLU_767398_0_0_1"/>
<dbReference type="Pfam" id="PF00172">
    <property type="entry name" value="Zn_clus"/>
    <property type="match status" value="1"/>
</dbReference>
<evidence type="ECO:0000313" key="7">
    <source>
        <dbReference type="Proteomes" id="UP000000598"/>
    </source>
</evidence>
<dbReference type="SUPFAM" id="SSF57701">
    <property type="entry name" value="Zn2/Cys6 DNA-binding domain"/>
    <property type="match status" value="1"/>
</dbReference>
<evidence type="ECO:0000259" key="5">
    <source>
        <dbReference type="PROSITE" id="PS50048"/>
    </source>
</evidence>
<dbReference type="RefSeq" id="XP_453089.1">
    <property type="nucleotide sequence ID" value="XM_453089.1"/>
</dbReference>
<dbReference type="InParanoid" id="Q6CSK0"/>
<dbReference type="STRING" id="284590.Q6CSK0"/>
<dbReference type="AlphaFoldDB" id="Q6CSK0"/>
<evidence type="ECO:0000313" key="6">
    <source>
        <dbReference type="EMBL" id="CAH00185.1"/>
    </source>
</evidence>
<dbReference type="GO" id="GO:0008270">
    <property type="term" value="F:zinc ion binding"/>
    <property type="evidence" value="ECO:0007669"/>
    <property type="project" value="InterPro"/>
</dbReference>
<name>Q6CSK0_KLULA</name>
<evidence type="ECO:0000256" key="1">
    <source>
        <dbReference type="ARBA" id="ARBA00004123"/>
    </source>
</evidence>
<dbReference type="PANTHER" id="PTHR46910">
    <property type="entry name" value="TRANSCRIPTION FACTOR PDR1"/>
    <property type="match status" value="1"/>
</dbReference>
<evidence type="ECO:0000256" key="4">
    <source>
        <dbReference type="ARBA" id="ARBA00023242"/>
    </source>
</evidence>
<dbReference type="Proteomes" id="UP000000598">
    <property type="component" value="Chromosome D"/>
</dbReference>
<dbReference type="PaxDb" id="284590-Q6CSK0"/>
<dbReference type="GO" id="GO:0003677">
    <property type="term" value="F:DNA binding"/>
    <property type="evidence" value="ECO:0007669"/>
    <property type="project" value="UniProtKB-KW"/>
</dbReference>
<dbReference type="KEGG" id="kla:KLLA0_D00396g"/>
<reference evidence="6 7" key="1">
    <citation type="journal article" date="2004" name="Nature">
        <title>Genome evolution in yeasts.</title>
        <authorList>
            <consortium name="Genolevures"/>
            <person name="Dujon B."/>
            <person name="Sherman D."/>
            <person name="Fischer G."/>
            <person name="Durrens P."/>
            <person name="Casaregola S."/>
            <person name="Lafontaine I."/>
            <person name="de Montigny J."/>
            <person name="Marck C."/>
            <person name="Neuveglise C."/>
            <person name="Talla E."/>
            <person name="Goffard N."/>
            <person name="Frangeul L."/>
            <person name="Aigle M."/>
            <person name="Anthouard V."/>
            <person name="Babour A."/>
            <person name="Barbe V."/>
            <person name="Barnay S."/>
            <person name="Blanchin S."/>
            <person name="Beckerich J.M."/>
            <person name="Beyne E."/>
            <person name="Bleykasten C."/>
            <person name="Boisrame A."/>
            <person name="Boyer J."/>
            <person name="Cattolico L."/>
            <person name="Confanioleri F."/>
            <person name="de Daruvar A."/>
            <person name="Despons L."/>
            <person name="Fabre E."/>
            <person name="Fairhead C."/>
            <person name="Ferry-Dumazet H."/>
            <person name="Groppi A."/>
            <person name="Hantraye F."/>
            <person name="Hennequin C."/>
            <person name="Jauniaux N."/>
            <person name="Joyet P."/>
            <person name="Kachouri R."/>
            <person name="Kerrest A."/>
            <person name="Koszul R."/>
            <person name="Lemaire M."/>
            <person name="Lesur I."/>
            <person name="Ma L."/>
            <person name="Muller H."/>
            <person name="Nicaud J.M."/>
            <person name="Nikolski M."/>
            <person name="Oztas S."/>
            <person name="Ozier-Kalogeropoulos O."/>
            <person name="Pellenz S."/>
            <person name="Potier S."/>
            <person name="Richard G.F."/>
            <person name="Straub M.L."/>
            <person name="Suleau A."/>
            <person name="Swennene D."/>
            <person name="Tekaia F."/>
            <person name="Wesolowski-Louvel M."/>
            <person name="Westhof E."/>
            <person name="Wirth B."/>
            <person name="Zeniou-Meyer M."/>
            <person name="Zivanovic I."/>
            <person name="Bolotin-Fukuhara M."/>
            <person name="Thierry A."/>
            <person name="Bouchier C."/>
            <person name="Caudron B."/>
            <person name="Scarpelli C."/>
            <person name="Gaillardin C."/>
            <person name="Weissenbach J."/>
            <person name="Wincker P."/>
            <person name="Souciet J.L."/>
        </authorList>
    </citation>
    <scope>NUCLEOTIDE SEQUENCE [LARGE SCALE GENOMIC DNA]</scope>
    <source>
        <strain evidence="7">ATCC 8585 / CBS 2359 / DSM 70799 / NBRC 1267 / NRRL Y-1140 / WM37</strain>
    </source>
</reference>
<organism evidence="6 7">
    <name type="scientific">Kluyveromyces lactis (strain ATCC 8585 / CBS 2359 / DSM 70799 / NBRC 1267 / NRRL Y-1140 / WM37)</name>
    <name type="common">Yeast</name>
    <name type="synonym">Candida sphaerica</name>
    <dbReference type="NCBI Taxonomy" id="284590"/>
    <lineage>
        <taxon>Eukaryota</taxon>
        <taxon>Fungi</taxon>
        <taxon>Dikarya</taxon>
        <taxon>Ascomycota</taxon>
        <taxon>Saccharomycotina</taxon>
        <taxon>Saccharomycetes</taxon>
        <taxon>Saccharomycetales</taxon>
        <taxon>Saccharomycetaceae</taxon>
        <taxon>Kluyveromyces</taxon>
    </lineage>
</organism>
<sequence length="361" mass="41121">MLKPLRSCTRCRKNKVKCDSANTRPGPCTACSKRGLVCTLDYVVPPRRSDELKKLHHSVSCVKGSVERLLKSSVVSSTSIDDQNEENAYRFGSSSIIELGNDDAGCHRASTTTNRNNQSQHQHQNEQVTWVSIQKSLAGVVPSRIIKVSDDFFIRLMLKHSSLLINNFEIDLFDLEEVLFEFMFIVKSLLPSERLPPFNNASQLLSSKEGSLYLISIINFYFDIPNFDYLEFYDHVCSNQSNYQVNQLWLFTNVILYGPAYFSSKVTQFSLPSSCLPLQMQCTGSSLSNDLRPAFAKLYYSSDFKFHCPKLYTLQEKFAIFKGDPLLQLIEFKCKPQRIVHGNSTSMSLSQLSICQFNDQR</sequence>
<keyword evidence="2" id="KW-0479">Metal-binding</keyword>
<evidence type="ECO:0000256" key="3">
    <source>
        <dbReference type="ARBA" id="ARBA00023125"/>
    </source>
</evidence>
<comment type="subcellular location">
    <subcellularLocation>
        <location evidence="1">Nucleus</location>
    </subcellularLocation>
</comment>
<feature type="domain" description="Zn(2)-C6 fungal-type" evidence="5">
    <location>
        <begin position="7"/>
        <end position="40"/>
    </location>
</feature>
<protein>
    <submittedName>
        <fullName evidence="6">KLLA0D00396p</fullName>
    </submittedName>
</protein>